<accession>A0ACC1UC19</accession>
<reference evidence="1" key="1">
    <citation type="submission" date="2022-09" db="EMBL/GenBank/DDBJ databases">
        <title>A Global Phylogenomic Analysis of the Shiitake Genus Lentinula.</title>
        <authorList>
            <consortium name="DOE Joint Genome Institute"/>
            <person name="Sierra-Patev S."/>
            <person name="Min B."/>
            <person name="Naranjo-Ortiz M."/>
            <person name="Looney B."/>
            <person name="Konkel Z."/>
            <person name="Slot J.C."/>
            <person name="Sakamoto Y."/>
            <person name="Steenwyk J.L."/>
            <person name="Rokas A."/>
            <person name="Carro J."/>
            <person name="Camarero S."/>
            <person name="Ferreira P."/>
            <person name="Molpeceres G."/>
            <person name="Ruiz-Duenas F.J."/>
            <person name="Serrano A."/>
            <person name="Henrissat B."/>
            <person name="Drula E."/>
            <person name="Hughes K.W."/>
            <person name="Mata J.L."/>
            <person name="Ishikawa N.K."/>
            <person name="Vargas-Isla R."/>
            <person name="Ushijima S."/>
            <person name="Smith C.A."/>
            <person name="Ahrendt S."/>
            <person name="Andreopoulos W."/>
            <person name="He G."/>
            <person name="Labutti K."/>
            <person name="Lipzen A."/>
            <person name="Ng V."/>
            <person name="Riley R."/>
            <person name="Sandor L."/>
            <person name="Barry K."/>
            <person name="Martinez A.T."/>
            <person name="Xiao Y."/>
            <person name="Gibbons J.G."/>
            <person name="Terashima K."/>
            <person name="Grigoriev I.V."/>
            <person name="Hibbett D.S."/>
        </authorList>
    </citation>
    <scope>NUCLEOTIDE SEQUENCE</scope>
    <source>
        <strain evidence="1">TMI1499</strain>
    </source>
</reference>
<gene>
    <name evidence="1" type="ORF">F5876DRAFT_62308</name>
</gene>
<organism evidence="1 2">
    <name type="scientific">Lentinula aff. lateritia</name>
    <dbReference type="NCBI Taxonomy" id="2804960"/>
    <lineage>
        <taxon>Eukaryota</taxon>
        <taxon>Fungi</taxon>
        <taxon>Dikarya</taxon>
        <taxon>Basidiomycota</taxon>
        <taxon>Agaricomycotina</taxon>
        <taxon>Agaricomycetes</taxon>
        <taxon>Agaricomycetidae</taxon>
        <taxon>Agaricales</taxon>
        <taxon>Marasmiineae</taxon>
        <taxon>Omphalotaceae</taxon>
        <taxon>Lentinula</taxon>
    </lineage>
</organism>
<evidence type="ECO:0000313" key="1">
    <source>
        <dbReference type="EMBL" id="KAJ3814490.1"/>
    </source>
</evidence>
<keyword evidence="2" id="KW-1185">Reference proteome</keyword>
<dbReference type="Proteomes" id="UP001163835">
    <property type="component" value="Unassembled WGS sequence"/>
</dbReference>
<name>A0ACC1UC19_9AGAR</name>
<protein>
    <submittedName>
        <fullName evidence="1">Uncharacterized protein</fullName>
    </submittedName>
</protein>
<evidence type="ECO:0000313" key="2">
    <source>
        <dbReference type="Proteomes" id="UP001163835"/>
    </source>
</evidence>
<sequence>MSNFSKYDTTSLFVPFEGMYIAFSFDVQKTLELHRCDPEDYTHISEEVDNFPLHKYVGILVDHVNLPLPDRKYQTVSIRPLQKGLNIPIPQFDIQEDMLPTEDRDYSRAYEMTDRSLWQMRKYLGEDARRRKLPPKPKILAEMSSTSKQGSGSLLDMKRYSLAQRRPDELNELTVKLEGSKASPSRRLMIEGIDGDRPLEIEVHHPAFAPMIDTMWPDNVNGDPVFTPVVKFDSDISAMHNFPNACELYEHLDALEILVKKCQQGPPLAPEIQSNITSAAAEFNINEVIEKPNHWSKETTFSTRLRRLVFFHSKKTVHRQPTNELKVVVSNPNVLNGEEDASIPSKPKNLKSLMNVIAFFQRKIGHAGTQAIGSQPLTSVHSKTLPNDDESPGARANASTNEDHSSTPIGKNMSQFGKRSSTTKQSQQHAIKTPEIGGVFSQINEKCSQECIGPSAGFHEDEPLRH</sequence>
<dbReference type="EMBL" id="MU794967">
    <property type="protein sequence ID" value="KAJ3814490.1"/>
    <property type="molecule type" value="Genomic_DNA"/>
</dbReference>
<comment type="caution">
    <text evidence="1">The sequence shown here is derived from an EMBL/GenBank/DDBJ whole genome shotgun (WGS) entry which is preliminary data.</text>
</comment>
<proteinExistence type="predicted"/>